<dbReference type="GO" id="GO:0046872">
    <property type="term" value="F:metal ion binding"/>
    <property type="evidence" value="ECO:0007669"/>
    <property type="project" value="UniProtKB-UniRule"/>
</dbReference>
<evidence type="ECO:0000256" key="11">
    <source>
        <dbReference type="ARBA" id="ARBA00037877"/>
    </source>
</evidence>
<keyword evidence="10" id="KW-0472">Membrane</keyword>
<protein>
    <recommendedName>
        <fullName evidence="13">Cytochrome b5</fullName>
    </recommendedName>
</protein>
<evidence type="ECO:0000256" key="10">
    <source>
        <dbReference type="ARBA" id="ARBA00023136"/>
    </source>
</evidence>
<evidence type="ECO:0000256" key="14">
    <source>
        <dbReference type="RuleBase" id="RU362121"/>
    </source>
</evidence>
<name>A0A834Y325_APHGI</name>
<comment type="similarity">
    <text evidence="12 14">Belongs to the cytochrome b5 family.</text>
</comment>
<feature type="compositionally biased region" description="Basic and acidic residues" evidence="15">
    <location>
        <begin position="92"/>
        <end position="114"/>
    </location>
</feature>
<dbReference type="InterPro" id="IPR001199">
    <property type="entry name" value="Cyt_B5-like_heme/steroid-bd"/>
</dbReference>
<sequence length="123" mass="13835">MATESSETSSSPSNTKFYTRAEVAKHNDNKKTWIIIHNNVYDLTNFLNEHPGGEEVLLEQAGQDGSESFEDVGHSTDARQMMGPMKIGEIVQEERTVDKPEKSSKDWSGEDGESRKKKKCILM</sequence>
<dbReference type="AlphaFoldDB" id="A0A834Y325"/>
<keyword evidence="3 14" id="KW-0349">Heme</keyword>
<evidence type="ECO:0000256" key="2">
    <source>
        <dbReference type="ARBA" id="ARBA00022448"/>
    </source>
</evidence>
<evidence type="ECO:0000256" key="12">
    <source>
        <dbReference type="ARBA" id="ARBA00038168"/>
    </source>
</evidence>
<proteinExistence type="inferred from homology"/>
<organism evidence="17 18">
    <name type="scientific">Aphidius gifuensis</name>
    <name type="common">Parasitoid wasp</name>
    <dbReference type="NCBI Taxonomy" id="684658"/>
    <lineage>
        <taxon>Eukaryota</taxon>
        <taxon>Metazoa</taxon>
        <taxon>Ecdysozoa</taxon>
        <taxon>Arthropoda</taxon>
        <taxon>Hexapoda</taxon>
        <taxon>Insecta</taxon>
        <taxon>Pterygota</taxon>
        <taxon>Neoptera</taxon>
        <taxon>Endopterygota</taxon>
        <taxon>Hymenoptera</taxon>
        <taxon>Apocrita</taxon>
        <taxon>Ichneumonoidea</taxon>
        <taxon>Braconidae</taxon>
        <taxon>Aphidiinae</taxon>
        <taxon>Aphidius</taxon>
    </lineage>
</organism>
<evidence type="ECO:0000256" key="5">
    <source>
        <dbReference type="ARBA" id="ARBA00022723"/>
    </source>
</evidence>
<dbReference type="InterPro" id="IPR018506">
    <property type="entry name" value="Cyt_B5_heme-BS"/>
</dbReference>
<evidence type="ECO:0000256" key="7">
    <source>
        <dbReference type="ARBA" id="ARBA00022848"/>
    </source>
</evidence>
<keyword evidence="6" id="KW-0256">Endoplasmic reticulum</keyword>
<dbReference type="Gene3D" id="3.10.120.10">
    <property type="entry name" value="Cytochrome b5-like heme/steroid binding domain"/>
    <property type="match status" value="1"/>
</dbReference>
<evidence type="ECO:0000313" key="18">
    <source>
        <dbReference type="Proteomes" id="UP000639338"/>
    </source>
</evidence>
<dbReference type="InterPro" id="IPR050668">
    <property type="entry name" value="Cytochrome_b5"/>
</dbReference>
<evidence type="ECO:0000256" key="13">
    <source>
        <dbReference type="ARBA" id="ARBA00039806"/>
    </source>
</evidence>
<dbReference type="PROSITE" id="PS00191">
    <property type="entry name" value="CYTOCHROME_B5_1"/>
    <property type="match status" value="1"/>
</dbReference>
<dbReference type="PANTHER" id="PTHR19359:SF150">
    <property type="entry name" value="CYTOCHROME B5"/>
    <property type="match status" value="1"/>
</dbReference>
<evidence type="ECO:0000256" key="1">
    <source>
        <dbReference type="ARBA" id="ARBA00004131"/>
    </source>
</evidence>
<evidence type="ECO:0000256" key="6">
    <source>
        <dbReference type="ARBA" id="ARBA00022824"/>
    </source>
</evidence>
<dbReference type="EMBL" id="JACMRX010000001">
    <property type="protein sequence ID" value="KAF7997721.1"/>
    <property type="molecule type" value="Genomic_DNA"/>
</dbReference>
<gene>
    <name evidence="17" type="ORF">HCN44_009119</name>
</gene>
<evidence type="ECO:0000256" key="15">
    <source>
        <dbReference type="SAM" id="MobiDB-lite"/>
    </source>
</evidence>
<dbReference type="PRINTS" id="PR00363">
    <property type="entry name" value="CYTOCHROMEB5"/>
</dbReference>
<dbReference type="SUPFAM" id="SSF55856">
    <property type="entry name" value="Cytochrome b5-like heme/steroid binding domain"/>
    <property type="match status" value="1"/>
</dbReference>
<accession>A0A834Y325</accession>
<dbReference type="PROSITE" id="PS50255">
    <property type="entry name" value="CYTOCHROME_B5_2"/>
    <property type="match status" value="1"/>
</dbReference>
<dbReference type="GO" id="GO:0005789">
    <property type="term" value="C:endoplasmic reticulum membrane"/>
    <property type="evidence" value="ECO:0007669"/>
    <property type="project" value="UniProtKB-SubCell"/>
</dbReference>
<evidence type="ECO:0000256" key="8">
    <source>
        <dbReference type="ARBA" id="ARBA00022982"/>
    </source>
</evidence>
<evidence type="ECO:0000313" key="17">
    <source>
        <dbReference type="EMBL" id="KAF7997721.1"/>
    </source>
</evidence>
<keyword evidence="5 14" id="KW-0479">Metal-binding</keyword>
<evidence type="ECO:0000256" key="3">
    <source>
        <dbReference type="ARBA" id="ARBA00022617"/>
    </source>
</evidence>
<keyword evidence="4" id="KW-0812">Transmembrane</keyword>
<feature type="domain" description="Cytochrome b5 heme-binding" evidence="16">
    <location>
        <begin position="15"/>
        <end position="91"/>
    </location>
</feature>
<dbReference type="Proteomes" id="UP000639338">
    <property type="component" value="Unassembled WGS sequence"/>
</dbReference>
<dbReference type="OrthoDB" id="260519at2759"/>
<reference evidence="17 18" key="1">
    <citation type="submission" date="2020-08" db="EMBL/GenBank/DDBJ databases">
        <title>Aphidius gifuensis genome sequencing and assembly.</title>
        <authorList>
            <person name="Du Z."/>
        </authorList>
    </citation>
    <scope>NUCLEOTIDE SEQUENCE [LARGE SCALE GENOMIC DNA]</scope>
    <source>
        <strain evidence="17">YNYX2018</strain>
        <tissue evidence="17">Adults</tissue>
    </source>
</reference>
<keyword evidence="7" id="KW-0492">Microsome</keyword>
<comment type="caution">
    <text evidence="17">The sequence shown here is derived from an EMBL/GenBank/DDBJ whole genome shotgun (WGS) entry which is preliminary data.</text>
</comment>
<dbReference type="FunFam" id="3.10.120.10:FF:000002">
    <property type="entry name" value="Cytochrome b5 type B"/>
    <property type="match status" value="1"/>
</dbReference>
<evidence type="ECO:0000256" key="9">
    <source>
        <dbReference type="ARBA" id="ARBA00023004"/>
    </source>
</evidence>
<keyword evidence="8" id="KW-0249">Electron transport</keyword>
<dbReference type="Pfam" id="PF00173">
    <property type="entry name" value="Cyt-b5"/>
    <property type="match status" value="1"/>
</dbReference>
<keyword evidence="2" id="KW-0813">Transport</keyword>
<evidence type="ECO:0000256" key="4">
    <source>
        <dbReference type="ARBA" id="ARBA00022692"/>
    </source>
</evidence>
<comment type="subcellular location">
    <subcellularLocation>
        <location evidence="1">Endoplasmic reticulum membrane</location>
        <topology evidence="1">Single-pass membrane protein</topology>
        <orientation evidence="1">Cytoplasmic side</orientation>
    </subcellularLocation>
    <subcellularLocation>
        <location evidence="11">Microsome membrane</location>
        <topology evidence="11">Single-pass membrane protein</topology>
        <orientation evidence="11">Cytoplasmic side</orientation>
    </subcellularLocation>
</comment>
<dbReference type="InterPro" id="IPR036400">
    <property type="entry name" value="Cyt_B5-like_heme/steroid_sf"/>
</dbReference>
<evidence type="ECO:0000259" key="16">
    <source>
        <dbReference type="PROSITE" id="PS50255"/>
    </source>
</evidence>
<keyword evidence="9 14" id="KW-0408">Iron</keyword>
<feature type="region of interest" description="Disordered" evidence="15">
    <location>
        <begin position="61"/>
        <end position="123"/>
    </location>
</feature>
<keyword evidence="18" id="KW-1185">Reference proteome</keyword>
<dbReference type="SMART" id="SM01117">
    <property type="entry name" value="Cyt-b5"/>
    <property type="match status" value="1"/>
</dbReference>
<dbReference type="PANTHER" id="PTHR19359">
    <property type="entry name" value="CYTOCHROME B5"/>
    <property type="match status" value="1"/>
</dbReference>
<dbReference type="GO" id="GO:0020037">
    <property type="term" value="F:heme binding"/>
    <property type="evidence" value="ECO:0007669"/>
    <property type="project" value="UniProtKB-UniRule"/>
</dbReference>